<dbReference type="GO" id="GO:0045944">
    <property type="term" value="P:positive regulation of transcription by RNA polymerase II"/>
    <property type="evidence" value="ECO:0007669"/>
    <property type="project" value="TreeGrafter"/>
</dbReference>
<protein>
    <recommendedName>
        <fullName evidence="2">BHLH domain-containing protein</fullName>
    </recommendedName>
</protein>
<dbReference type="PROSITE" id="PS50888">
    <property type="entry name" value="BHLH"/>
    <property type="match status" value="1"/>
</dbReference>
<feature type="non-terminal residue" evidence="3">
    <location>
        <position position="62"/>
    </location>
</feature>
<dbReference type="InterPro" id="IPR011598">
    <property type="entry name" value="bHLH_dom"/>
</dbReference>
<proteinExistence type="predicted"/>
<dbReference type="GO" id="GO:0046983">
    <property type="term" value="F:protein dimerization activity"/>
    <property type="evidence" value="ECO:0007669"/>
    <property type="project" value="InterPro"/>
</dbReference>
<dbReference type="GO" id="GO:0007423">
    <property type="term" value="P:sensory organ development"/>
    <property type="evidence" value="ECO:0007669"/>
    <property type="project" value="TreeGrafter"/>
</dbReference>
<dbReference type="SMART" id="SM00353">
    <property type="entry name" value="HLH"/>
    <property type="match status" value="1"/>
</dbReference>
<feature type="non-terminal residue" evidence="3">
    <location>
        <position position="1"/>
    </location>
</feature>
<dbReference type="InterPro" id="IPR036638">
    <property type="entry name" value="HLH_DNA-bd_sf"/>
</dbReference>
<dbReference type="KEGG" id="lgi:LOTGIDRAFT_100776"/>
<sequence length="62" mass="7068">PPLSKYRRKSANARERGRMSDMNLGYEQLQAALPEMGNSSKITKLTLLRLAMNYIKSLQDVL</sequence>
<dbReference type="GO" id="GO:0070888">
    <property type="term" value="F:E-box binding"/>
    <property type="evidence" value="ECO:0007669"/>
    <property type="project" value="TreeGrafter"/>
</dbReference>
<keyword evidence="4" id="KW-1185">Reference proteome</keyword>
<dbReference type="EMBL" id="KB201459">
    <property type="protein sequence ID" value="ESO96436.1"/>
    <property type="molecule type" value="Genomic_DNA"/>
</dbReference>
<dbReference type="GO" id="GO:0003700">
    <property type="term" value="F:DNA-binding transcription factor activity"/>
    <property type="evidence" value="ECO:0007669"/>
    <property type="project" value="TreeGrafter"/>
</dbReference>
<feature type="region of interest" description="Disordered" evidence="1">
    <location>
        <begin position="1"/>
        <end position="20"/>
    </location>
</feature>
<reference evidence="3 4" key="1">
    <citation type="journal article" date="2013" name="Nature">
        <title>Insights into bilaterian evolution from three spiralian genomes.</title>
        <authorList>
            <person name="Simakov O."/>
            <person name="Marletaz F."/>
            <person name="Cho S.J."/>
            <person name="Edsinger-Gonzales E."/>
            <person name="Havlak P."/>
            <person name="Hellsten U."/>
            <person name="Kuo D.H."/>
            <person name="Larsson T."/>
            <person name="Lv J."/>
            <person name="Arendt D."/>
            <person name="Savage R."/>
            <person name="Osoegawa K."/>
            <person name="de Jong P."/>
            <person name="Grimwood J."/>
            <person name="Chapman J.A."/>
            <person name="Shapiro H."/>
            <person name="Aerts A."/>
            <person name="Otillar R.P."/>
            <person name="Terry A.Y."/>
            <person name="Boore J.L."/>
            <person name="Grigoriev I.V."/>
            <person name="Lindberg D.R."/>
            <person name="Seaver E.C."/>
            <person name="Weisblat D.A."/>
            <person name="Putnam N.H."/>
            <person name="Rokhsar D.S."/>
        </authorList>
    </citation>
    <scope>NUCLEOTIDE SEQUENCE [LARGE SCALE GENOMIC DNA]</scope>
</reference>
<dbReference type="Proteomes" id="UP000030746">
    <property type="component" value="Unassembled WGS sequence"/>
</dbReference>
<dbReference type="SUPFAM" id="SSF47459">
    <property type="entry name" value="HLH, helix-loop-helix DNA-binding domain"/>
    <property type="match status" value="1"/>
</dbReference>
<dbReference type="Pfam" id="PF00010">
    <property type="entry name" value="HLH"/>
    <property type="match status" value="1"/>
</dbReference>
<dbReference type="CTD" id="20229526"/>
<evidence type="ECO:0000259" key="2">
    <source>
        <dbReference type="PROSITE" id="PS50888"/>
    </source>
</evidence>
<dbReference type="InterPro" id="IPR050359">
    <property type="entry name" value="bHLH_transcription_factors"/>
</dbReference>
<organism evidence="3 4">
    <name type="scientific">Lottia gigantea</name>
    <name type="common">Giant owl limpet</name>
    <dbReference type="NCBI Taxonomy" id="225164"/>
    <lineage>
        <taxon>Eukaryota</taxon>
        <taxon>Metazoa</taxon>
        <taxon>Spiralia</taxon>
        <taxon>Lophotrochozoa</taxon>
        <taxon>Mollusca</taxon>
        <taxon>Gastropoda</taxon>
        <taxon>Patellogastropoda</taxon>
        <taxon>Lottioidea</taxon>
        <taxon>Lottiidae</taxon>
        <taxon>Lottia</taxon>
    </lineage>
</organism>
<dbReference type="Gene3D" id="4.10.280.10">
    <property type="entry name" value="Helix-loop-helix DNA-binding domain"/>
    <property type="match status" value="1"/>
</dbReference>
<feature type="compositionally biased region" description="Basic residues" evidence="1">
    <location>
        <begin position="1"/>
        <end position="11"/>
    </location>
</feature>
<dbReference type="HOGENOM" id="CLU_171328_3_2_1"/>
<dbReference type="GO" id="GO:0005634">
    <property type="term" value="C:nucleus"/>
    <property type="evidence" value="ECO:0007669"/>
    <property type="project" value="TreeGrafter"/>
</dbReference>
<name>V4ARW1_LOTGI</name>
<dbReference type="PANTHER" id="PTHR19290">
    <property type="entry name" value="BASIC HELIX-LOOP-HELIX PROTEIN NEUROGENIN-RELATED"/>
    <property type="match status" value="1"/>
</dbReference>
<dbReference type="GeneID" id="20229526"/>
<evidence type="ECO:0000313" key="3">
    <source>
        <dbReference type="EMBL" id="ESO96436.1"/>
    </source>
</evidence>
<dbReference type="GO" id="GO:0061564">
    <property type="term" value="P:axon development"/>
    <property type="evidence" value="ECO:0007669"/>
    <property type="project" value="TreeGrafter"/>
</dbReference>
<gene>
    <name evidence="3" type="ORF">LOTGIDRAFT_100776</name>
</gene>
<dbReference type="OrthoDB" id="10063280at2759"/>
<dbReference type="STRING" id="225164.V4ARW1"/>
<dbReference type="RefSeq" id="XP_009052800.1">
    <property type="nucleotide sequence ID" value="XM_009054552.1"/>
</dbReference>
<evidence type="ECO:0000313" key="4">
    <source>
        <dbReference type="Proteomes" id="UP000030746"/>
    </source>
</evidence>
<feature type="domain" description="BHLH" evidence="2">
    <location>
        <begin position="6"/>
        <end position="58"/>
    </location>
</feature>
<dbReference type="AlphaFoldDB" id="V4ARW1"/>
<accession>V4ARW1</accession>
<evidence type="ECO:0000256" key="1">
    <source>
        <dbReference type="SAM" id="MobiDB-lite"/>
    </source>
</evidence>